<evidence type="ECO:0000256" key="2">
    <source>
        <dbReference type="ARBA" id="ARBA00022448"/>
    </source>
</evidence>
<dbReference type="GO" id="GO:0005934">
    <property type="term" value="C:cellular bud tip"/>
    <property type="evidence" value="ECO:0007669"/>
    <property type="project" value="EnsemblFungi"/>
</dbReference>
<evidence type="ECO:0000259" key="6">
    <source>
        <dbReference type="SMART" id="SM01313"/>
    </source>
</evidence>
<dbReference type="Proteomes" id="UP000190274">
    <property type="component" value="Chromosome E"/>
</dbReference>
<dbReference type="GO" id="GO:0048309">
    <property type="term" value="P:endoplasmic reticulum inheritance"/>
    <property type="evidence" value="ECO:0007669"/>
    <property type="project" value="EnsemblFungi"/>
</dbReference>
<dbReference type="GO" id="GO:0001927">
    <property type="term" value="P:exocyst assembly"/>
    <property type="evidence" value="ECO:0007669"/>
    <property type="project" value="EnsemblFungi"/>
</dbReference>
<dbReference type="GO" id="GO:0005546">
    <property type="term" value="F:phosphatidylinositol-4,5-bisphosphate binding"/>
    <property type="evidence" value="ECO:0007669"/>
    <property type="project" value="EnsemblFungi"/>
</dbReference>
<gene>
    <name evidence="7" type="ORF">LADA_0E13520G</name>
</gene>
<feature type="compositionally biased region" description="Polar residues" evidence="5">
    <location>
        <begin position="24"/>
        <end position="58"/>
    </location>
</feature>
<dbReference type="InterPro" id="IPR028258">
    <property type="entry name" value="Sec3-PIP2_bind"/>
</dbReference>
<dbReference type="InterPro" id="IPR048628">
    <property type="entry name" value="Sec3_C"/>
</dbReference>
<dbReference type="GO" id="GO:0043332">
    <property type="term" value="C:mating projection tip"/>
    <property type="evidence" value="ECO:0007669"/>
    <property type="project" value="EnsemblFungi"/>
</dbReference>
<dbReference type="GO" id="GO:0005886">
    <property type="term" value="C:plasma membrane"/>
    <property type="evidence" value="ECO:0007669"/>
    <property type="project" value="TreeGrafter"/>
</dbReference>
<feature type="compositionally biased region" description="Polar residues" evidence="5">
    <location>
        <begin position="372"/>
        <end position="387"/>
    </location>
</feature>
<comment type="similarity">
    <text evidence="1">Belongs to the SEC3 family.</text>
</comment>
<keyword evidence="3" id="KW-0268">Exocytosis</keyword>
<dbReference type="PANTHER" id="PTHR16092:SF14">
    <property type="entry name" value="EXOCYST COMPLEX COMPONENT 1 ISOFORM X1"/>
    <property type="match status" value="1"/>
</dbReference>
<dbReference type="EMBL" id="LT598455">
    <property type="protein sequence ID" value="SCU89067.1"/>
    <property type="molecule type" value="Genomic_DNA"/>
</dbReference>
<dbReference type="SMART" id="SM01313">
    <property type="entry name" value="Sec3-PIP2_bind"/>
    <property type="match status" value="1"/>
</dbReference>
<dbReference type="AlphaFoldDB" id="A0A1G4JFL2"/>
<organism evidence="7 8">
    <name type="scientific">Lachancea dasiensis</name>
    <dbReference type="NCBI Taxonomy" id="1072105"/>
    <lineage>
        <taxon>Eukaryota</taxon>
        <taxon>Fungi</taxon>
        <taxon>Dikarya</taxon>
        <taxon>Ascomycota</taxon>
        <taxon>Saccharomycotina</taxon>
        <taxon>Saccharomycetes</taxon>
        <taxon>Saccharomycetales</taxon>
        <taxon>Saccharomycetaceae</taxon>
        <taxon>Lachancea</taxon>
    </lineage>
</organism>
<dbReference type="CDD" id="cd13315">
    <property type="entry name" value="PH_Sec3"/>
    <property type="match status" value="1"/>
</dbReference>
<name>A0A1G4JFL2_9SACH</name>
<evidence type="ECO:0000256" key="4">
    <source>
        <dbReference type="ARBA" id="ARBA00023054"/>
    </source>
</evidence>
<evidence type="ECO:0000313" key="8">
    <source>
        <dbReference type="Proteomes" id="UP000190274"/>
    </source>
</evidence>
<dbReference type="STRING" id="1266660.A0A1G4JFL2"/>
<evidence type="ECO:0000256" key="1">
    <source>
        <dbReference type="ARBA" id="ARBA00006518"/>
    </source>
</evidence>
<protein>
    <submittedName>
        <fullName evidence="7">LADA_0E13520g1_1</fullName>
    </submittedName>
</protein>
<evidence type="ECO:0000256" key="3">
    <source>
        <dbReference type="ARBA" id="ARBA00022483"/>
    </source>
</evidence>
<feature type="domain" description="Exocyst complex component Sec3 PIP2-binding N-terminal" evidence="6">
    <location>
        <begin position="118"/>
        <end position="205"/>
    </location>
</feature>
<dbReference type="GO" id="GO:0051601">
    <property type="term" value="P:exocyst localization"/>
    <property type="evidence" value="ECO:0007669"/>
    <property type="project" value="EnsemblFungi"/>
</dbReference>
<dbReference type="Pfam" id="PF09763">
    <property type="entry name" value="Sec3_CC"/>
    <property type="match status" value="1"/>
</dbReference>
<dbReference type="Pfam" id="PF15277">
    <property type="entry name" value="Sec3-PIP2_bind"/>
    <property type="match status" value="1"/>
</dbReference>
<feature type="compositionally biased region" description="Basic and acidic residues" evidence="5">
    <location>
        <begin position="439"/>
        <end position="451"/>
    </location>
</feature>
<feature type="region of interest" description="Disordered" evidence="5">
    <location>
        <begin position="277"/>
        <end position="400"/>
    </location>
</feature>
<keyword evidence="4" id="KW-0175">Coiled coil</keyword>
<dbReference type="GO" id="GO:0005935">
    <property type="term" value="C:cellular bud neck"/>
    <property type="evidence" value="ECO:0007669"/>
    <property type="project" value="EnsemblFungi"/>
</dbReference>
<feature type="region of interest" description="Disordered" evidence="5">
    <location>
        <begin position="1"/>
        <end position="58"/>
    </location>
</feature>
<dbReference type="InterPro" id="IPR019160">
    <property type="entry name" value="Sec3_CC"/>
</dbReference>
<dbReference type="PANTHER" id="PTHR16092">
    <property type="entry name" value="SEC3/SYNTAXIN-RELATED"/>
    <property type="match status" value="1"/>
</dbReference>
<feature type="compositionally biased region" description="Polar residues" evidence="5">
    <location>
        <begin position="299"/>
        <end position="308"/>
    </location>
</feature>
<feature type="region of interest" description="Disordered" evidence="5">
    <location>
        <begin position="419"/>
        <end position="451"/>
    </location>
</feature>
<reference evidence="8" key="1">
    <citation type="submission" date="2016-03" db="EMBL/GenBank/DDBJ databases">
        <authorList>
            <person name="Devillers H."/>
        </authorList>
    </citation>
    <scope>NUCLEOTIDE SEQUENCE [LARGE SCALE GENOMIC DNA]</scope>
</reference>
<dbReference type="GO" id="GO:0000145">
    <property type="term" value="C:exocyst"/>
    <property type="evidence" value="ECO:0007669"/>
    <property type="project" value="EnsemblFungi"/>
</dbReference>
<dbReference type="GO" id="GO:0000131">
    <property type="term" value="C:incipient cellular bud site"/>
    <property type="evidence" value="ECO:0007669"/>
    <property type="project" value="EnsemblFungi"/>
</dbReference>
<dbReference type="GO" id="GO:0031267">
    <property type="term" value="F:small GTPase binding"/>
    <property type="evidence" value="ECO:0007669"/>
    <property type="project" value="EnsemblFungi"/>
</dbReference>
<evidence type="ECO:0000313" key="7">
    <source>
        <dbReference type="EMBL" id="SCU89067.1"/>
    </source>
</evidence>
<proteinExistence type="inferred from homology"/>
<sequence>MLGKSSPLKKFSHHRGRSIEESRSSNGFHRTTPSSGSHNPPVTGHTRNASRTSNTSVSSNFLAEQYERDRRAILGSCFAHQSGTDPSQGPSKSYVTHIRIIEDAKFPSTRPPVNSPLTNKKKRVLIISSLRNGTGMQIHKARENSNGSFQIGRTWALKELTAVERDTEQLEGFFLTMGKRYYWETNSAKERTVFIKTLIKIFMEDSGGRVPRLLQWDLSLFYLDETSYHRALITSPHQANTRVSGISASKTPTEVHAESAPHYPPAPVKLPVLAPQPADSYAKPNLSAATGGQSFLKPTENSNKQDTMQGGVDKPAGQNSLVTTSAVRSGYNPSKDSDQSLVSAHQSVREHSPVRTMPLEKIPYQQFKLDVDNTSTRPSQMPLSTKSHTQRNIEKAQTPDSANFLSELNSVLTDQTEAPAVSLTQDPPIKELSLGSNDSTKEGYELSDRESDVANLYQSASSDEEEVFRYANEDTNELSFEKGDEVRHSQVLGHSQHYSDVQEVEEEVDNMNGDKVHDKEEINGHHDYHEVSTIREEPSSIPVDETKLEDTSGKQTAFTRVNNEALMDTLEGVNWSVNDGSADLLYKLKKKHSETEYVLNRELISLPKASDNVSSYQRRVMEQCEKLDPLLSFFAMELSTVARDIEYVENQSNGLQVESANKKMLWKQLSEVLGSVTVDETTLNGLLTLPLSERNLRQVEDLLSSLHTALTAIGSDAVDDGSNFGVLRALKERRLAYDRISALFLARLVEDIHKKFINLQNERVSEGHLGHVHERLLLFSSLVLFSKDISHKSYWEIIEHAVQETGVLLRKRLTPLLQDIKSQWQGGGGDLSASDFSGQNQTQQVAHLEASRLSKQFTPSKPKNSRQLGNVISFLQTLETLAMTCQNFLTAFFHIGDNASFHEFITSHPDPEMRISRLEIISPMDADREAANLKLHLMTRIFQSSYNNFLVEILNISKKQPSIIPILLLIAECGVDRFKSSDQEFLTSTYEKFYEKFTLEWEEYITDQSRAIERATLNIRSMSVSPYTTGLTSFVAHLEDEVFFVCDSLKMKSVNYPKSRKLLDHSYDRVGQSLLKLVTRSAKDPMTPEIMQSSTPDGKLESISLLINCNWLIEILPLFGSDMLFNDCLHRSKSLFNVEKEHYAESLLRSTMNHLHSFVEGACTLVEAAKTKKVNPSQWAVYSQQNLTKILDRYNAQEIRLAIDKLCGIVQSDFPYENENMINAVLFDKLWSCIQGQTVSLYLKLYTLIEKHYKGTTVKFTKNEIISAFNVHKIGP</sequence>
<dbReference type="OrthoDB" id="27109at2759"/>
<evidence type="ECO:0000256" key="5">
    <source>
        <dbReference type="SAM" id="MobiDB-lite"/>
    </source>
</evidence>
<dbReference type="Pfam" id="PF20654">
    <property type="entry name" value="Sec3_C-term"/>
    <property type="match status" value="1"/>
</dbReference>
<dbReference type="Gene3D" id="2.30.29.90">
    <property type="match status" value="1"/>
</dbReference>
<keyword evidence="8" id="KW-1185">Reference proteome</keyword>
<feature type="compositionally biased region" description="Polar residues" evidence="5">
    <location>
        <begin position="317"/>
        <end position="346"/>
    </location>
</feature>
<keyword evidence="2" id="KW-0813">Transport</keyword>
<accession>A0A1G4JFL2</accession>
<dbReference type="GO" id="GO:0006893">
    <property type="term" value="P:Golgi to plasma membrane transport"/>
    <property type="evidence" value="ECO:0007669"/>
    <property type="project" value="EnsemblFungi"/>
</dbReference>